<accession>A0A212KEF4</accession>
<dbReference type="AlphaFoldDB" id="A0A212KEF4"/>
<evidence type="ECO:0000259" key="1">
    <source>
        <dbReference type="PROSITE" id="PS50994"/>
    </source>
</evidence>
<dbReference type="InterPro" id="IPR003314">
    <property type="entry name" value="Mu-type_HTH"/>
</dbReference>
<evidence type="ECO:0008006" key="4">
    <source>
        <dbReference type="Google" id="ProtNLM"/>
    </source>
</evidence>
<proteinExistence type="predicted"/>
<dbReference type="EMBL" id="FLUP01000001">
    <property type="protein sequence ID" value="SBW10059.1"/>
    <property type="molecule type" value="Genomic_DNA"/>
</dbReference>
<sequence>MKDAYTTKALAELLGIAPKSVLVRSRFECWECIERAKKLGGPLWIVASMPERTRLAIAARACPAACSTVNAPASPASPASPLTLQGAAKTRAHARAAVVLAARVFAAASKMARTRALDEFVVHYNAGEIAVEPDVRAALPSLCRNSLINWERRAQNQGMASLAGNFGQHRKGAGIIDSQPQVRELVLGLIAEYPTISAELIREDIERLAREQSGIRVPSLRRMQAWLAAWKEQNPQLALYMRAPDRWRGQFMAACGSMYELITRYNQRWEYDGTPSDIMLNDGKRYAIVGVINVYSRELLLEVAETSTGQTVNNLTRRALLDWGIAEEVVTDNGKEFVGTEAQGLFLDLGIMPTILPPFRPDLKPAIERVFRSFSHHLLTLCPCYVGHNVATRQEIRERETFAKRLMDRKEPQELSMAISPEALQEFCDDWCKSVYAHRAHSGLKGKTPWQMRQEYTGEIARIEDVRALDVLLTPLATDGGWRSVGKKGIRAGAGYYDHAALGPYVGQRVQVRVNRADAEHACIFDEAGKFICEAVAMHGLESAKRREVSLAKRRVQKTDLNGKAKEMREAARNVDAANAGQRIMDMHKARAAEIVAAAAPAAHTETTHTTPMLDSAARAARLREGVPPRAHEAEVAAARALAVAQQSAQEERWLPESPKAQYKLCRRLQAALERGDAVPQEQAEWAKIFAGSNTYTGFAMLEQMQPIAANG</sequence>
<dbReference type="InterPro" id="IPR015378">
    <property type="entry name" value="Transposase-like_Mu_C"/>
</dbReference>
<evidence type="ECO:0000313" key="3">
    <source>
        <dbReference type="EMBL" id="SBW10059.1"/>
    </source>
</evidence>
<dbReference type="GO" id="GO:0015074">
    <property type="term" value="P:DNA integration"/>
    <property type="evidence" value="ECO:0007669"/>
    <property type="project" value="InterPro"/>
</dbReference>
<reference evidence="3" key="1">
    <citation type="submission" date="2016-04" db="EMBL/GenBank/DDBJ databases">
        <authorList>
            <person name="Evans L.H."/>
            <person name="Alamgir A."/>
            <person name="Owens N."/>
            <person name="Weber N.D."/>
            <person name="Virtaneva K."/>
            <person name="Barbian K."/>
            <person name="Babar A."/>
            <person name="Rosenke K."/>
        </authorList>
    </citation>
    <scope>NUCLEOTIDE SEQUENCE</scope>
    <source>
        <strain evidence="3">92-2</strain>
    </source>
</reference>
<protein>
    <recommendedName>
        <fullName evidence="4">Integrase catalytic domain-containing protein</fullName>
    </recommendedName>
</protein>
<name>A0A212KEF4_9BACT</name>
<organism evidence="3">
    <name type="scientific">uncultured Desulfovibrio sp</name>
    <dbReference type="NCBI Taxonomy" id="167968"/>
    <lineage>
        <taxon>Bacteria</taxon>
        <taxon>Pseudomonadati</taxon>
        <taxon>Thermodesulfobacteriota</taxon>
        <taxon>Desulfovibrionia</taxon>
        <taxon>Desulfovibrionales</taxon>
        <taxon>Desulfovibrionaceae</taxon>
        <taxon>Desulfovibrio</taxon>
        <taxon>environmental samples</taxon>
    </lineage>
</organism>
<evidence type="ECO:0000259" key="2">
    <source>
        <dbReference type="PROSITE" id="PS51702"/>
    </source>
</evidence>
<feature type="domain" description="HTH Mu-type" evidence="2">
    <location>
        <begin position="1"/>
        <end position="65"/>
    </location>
</feature>
<dbReference type="InterPro" id="IPR009004">
    <property type="entry name" value="Transposase_Mu_C"/>
</dbReference>
<dbReference type="GO" id="GO:0003677">
    <property type="term" value="F:DNA binding"/>
    <property type="evidence" value="ECO:0007669"/>
    <property type="project" value="InterPro"/>
</dbReference>
<feature type="domain" description="Integrase catalytic" evidence="1">
    <location>
        <begin position="259"/>
        <end position="457"/>
    </location>
</feature>
<dbReference type="InterPro" id="IPR001584">
    <property type="entry name" value="Integrase_cat-core"/>
</dbReference>
<gene>
    <name evidence="3" type="ORF">KM92DES2_12874</name>
</gene>
<dbReference type="SUPFAM" id="SSF50610">
    <property type="entry name" value="mu transposase, C-terminal domain"/>
    <property type="match status" value="1"/>
</dbReference>
<dbReference type="Gene3D" id="3.30.420.10">
    <property type="entry name" value="Ribonuclease H-like superfamily/Ribonuclease H"/>
    <property type="match status" value="1"/>
</dbReference>
<dbReference type="PROSITE" id="PS51702">
    <property type="entry name" value="HTH_MU"/>
    <property type="match status" value="1"/>
</dbReference>
<dbReference type="InterPro" id="IPR036397">
    <property type="entry name" value="RNaseH_sf"/>
</dbReference>
<dbReference type="Pfam" id="PF00665">
    <property type="entry name" value="rve"/>
    <property type="match status" value="1"/>
</dbReference>
<dbReference type="InterPro" id="IPR012337">
    <property type="entry name" value="RNaseH-like_sf"/>
</dbReference>
<dbReference type="Pfam" id="PF09299">
    <property type="entry name" value="Mu-transpos_C"/>
    <property type="match status" value="1"/>
</dbReference>
<dbReference type="RefSeq" id="WP_296936955.1">
    <property type="nucleotide sequence ID" value="NZ_LT598928.1"/>
</dbReference>
<dbReference type="PROSITE" id="PS50994">
    <property type="entry name" value="INTEGRASE"/>
    <property type="match status" value="1"/>
</dbReference>
<dbReference type="SUPFAM" id="SSF53098">
    <property type="entry name" value="Ribonuclease H-like"/>
    <property type="match status" value="1"/>
</dbReference>